<organism evidence="7 8">
    <name type="scientific">Herbaspirillum hiltneri N3</name>
    <dbReference type="NCBI Taxonomy" id="1262470"/>
    <lineage>
        <taxon>Bacteria</taxon>
        <taxon>Pseudomonadati</taxon>
        <taxon>Pseudomonadota</taxon>
        <taxon>Betaproteobacteria</taxon>
        <taxon>Burkholderiales</taxon>
        <taxon>Oxalobacteraceae</taxon>
        <taxon>Herbaspirillum</taxon>
    </lineage>
</organism>
<proteinExistence type="inferred from homology"/>
<sequence length="549" mass="59812">MLPIVAQPYQDICNAFRWDIPEHYNIGVDVCDKWALREPGRLALIHVGADGASRNYSFGEIKESSDRLANLLLSAGATIGERIGILLPQAPETAMAHVAAYKIGAIAIPLFALFGAEALEYRLHNSGARVVVTNAAGAAKLAGIRDRLPALKTVFTIDGAFDGTVDLHQALKHASSDLTPVRTKADDPAVIIYTSGTTGQPKGALHAHRVLPGHLPGVEMSHNLFPLEGDRIWTPADWAWIGGLLDVLLPAWHHGVAVVAHRFEKFTGEAAFQLLQDHGVRNTFLPPTALKMMRTVADPEKRWRYQLRSVASGGESLGVELLDWGRKTFGLTINEFYGQTECNMTVSSCAAVMDCKPGAIGRAAPGHTLAIVDADGQVLPPGSDGNIAVQRPDPVMFLQYWNNPQATQDKFVSDWLLTGDTGCMDEDGYIRFVGRDDDVITSAGYRIGPGEIEDNILQHAAVKMVAVIGSPDPQRTEIVVAVIVLNDGITGDDKLKREIQEHVKVKLAAHEYPREIFFVDELPMTTTGKVIRRELRARVGDWRKLGDAA</sequence>
<feature type="domain" description="AMP-dependent synthetase/ligase" evidence="5">
    <location>
        <begin position="32"/>
        <end position="401"/>
    </location>
</feature>
<reference evidence="8" key="1">
    <citation type="journal article" date="2015" name="Genome Announc.">
        <title>Complete Genome Sequence of Herbaspirillum hiltneri N3 (DSM 17495), Isolated from Surface-Sterilized Wheat Roots.</title>
        <authorList>
            <person name="Guizelini D."/>
            <person name="Saizaki P.M."/>
            <person name="Coimbra N.A."/>
            <person name="Weiss V.A."/>
            <person name="Faoro H."/>
            <person name="Sfeir M.Z."/>
            <person name="Baura V.A."/>
            <person name="Monteiro R.A."/>
            <person name="Chubatsu L.S."/>
            <person name="Souza E.M."/>
            <person name="Cruz L.M."/>
            <person name="Pedrosa F.O."/>
            <person name="Raittz R.T."/>
            <person name="Marchaukoski J.N."/>
            <person name="Steffens M.B."/>
        </authorList>
    </citation>
    <scope>NUCLEOTIDE SEQUENCE [LARGE SCALE GENOMIC DNA]</scope>
    <source>
        <strain evidence="8">N3</strain>
    </source>
</reference>
<dbReference type="EMBL" id="CP011409">
    <property type="protein sequence ID" value="AKZ62277.1"/>
    <property type="molecule type" value="Genomic_DNA"/>
</dbReference>
<gene>
    <name evidence="7" type="ORF">F506_05995</name>
</gene>
<dbReference type="InterPro" id="IPR000873">
    <property type="entry name" value="AMP-dep_synth/lig_dom"/>
</dbReference>
<dbReference type="Proteomes" id="UP000063429">
    <property type="component" value="Chromosome"/>
</dbReference>
<dbReference type="PROSITE" id="PS00455">
    <property type="entry name" value="AMP_BINDING"/>
    <property type="match status" value="1"/>
</dbReference>
<evidence type="ECO:0000313" key="7">
    <source>
        <dbReference type="EMBL" id="AKZ62277.1"/>
    </source>
</evidence>
<evidence type="ECO:0000256" key="4">
    <source>
        <dbReference type="ARBA" id="ARBA00022840"/>
    </source>
</evidence>
<dbReference type="PANTHER" id="PTHR43605">
    <property type="entry name" value="ACYL-COENZYME A SYNTHETASE"/>
    <property type="match status" value="1"/>
</dbReference>
<dbReference type="InterPro" id="IPR020845">
    <property type="entry name" value="AMP-binding_CS"/>
</dbReference>
<keyword evidence="4" id="KW-0067">ATP-binding</keyword>
<evidence type="ECO:0000256" key="2">
    <source>
        <dbReference type="ARBA" id="ARBA00022598"/>
    </source>
</evidence>
<evidence type="ECO:0000259" key="5">
    <source>
        <dbReference type="Pfam" id="PF00501"/>
    </source>
</evidence>
<keyword evidence="8" id="KW-1185">Reference proteome</keyword>
<dbReference type="Gene3D" id="3.40.50.12780">
    <property type="entry name" value="N-terminal domain of ligase-like"/>
    <property type="match status" value="1"/>
</dbReference>
<dbReference type="Gene3D" id="3.30.300.30">
    <property type="match status" value="1"/>
</dbReference>
<dbReference type="CDD" id="cd05971">
    <property type="entry name" value="MACS_like_3"/>
    <property type="match status" value="1"/>
</dbReference>
<evidence type="ECO:0000256" key="3">
    <source>
        <dbReference type="ARBA" id="ARBA00022741"/>
    </source>
</evidence>
<evidence type="ECO:0000256" key="1">
    <source>
        <dbReference type="ARBA" id="ARBA00006432"/>
    </source>
</evidence>
<accession>A0ABM5UYC5</accession>
<feature type="domain" description="AMP-binding enzyme C-terminal" evidence="6">
    <location>
        <begin position="451"/>
        <end position="529"/>
    </location>
</feature>
<dbReference type="RefSeq" id="WP_053195783.1">
    <property type="nucleotide sequence ID" value="NZ_CP011409.1"/>
</dbReference>
<keyword evidence="2" id="KW-0436">Ligase</keyword>
<dbReference type="InterPro" id="IPR045851">
    <property type="entry name" value="AMP-bd_C_sf"/>
</dbReference>
<name>A0ABM5UYC5_9BURK</name>
<dbReference type="InterPro" id="IPR051087">
    <property type="entry name" value="Mitochondrial_ACSM"/>
</dbReference>
<evidence type="ECO:0000259" key="6">
    <source>
        <dbReference type="Pfam" id="PF13193"/>
    </source>
</evidence>
<dbReference type="InterPro" id="IPR042099">
    <property type="entry name" value="ANL_N_sf"/>
</dbReference>
<protein>
    <submittedName>
        <fullName evidence="7">AMP-dependent synthetase</fullName>
    </submittedName>
</protein>
<dbReference type="InterPro" id="IPR025110">
    <property type="entry name" value="AMP-bd_C"/>
</dbReference>
<comment type="similarity">
    <text evidence="1">Belongs to the ATP-dependent AMP-binding enzyme family.</text>
</comment>
<keyword evidence="3" id="KW-0547">Nucleotide-binding</keyword>
<evidence type="ECO:0000313" key="8">
    <source>
        <dbReference type="Proteomes" id="UP000063429"/>
    </source>
</evidence>
<dbReference type="Pfam" id="PF13193">
    <property type="entry name" value="AMP-binding_C"/>
    <property type="match status" value="1"/>
</dbReference>
<dbReference type="PANTHER" id="PTHR43605:SF10">
    <property type="entry name" value="ACYL-COA SYNTHETASE MEDIUM CHAIN FAMILY MEMBER 3"/>
    <property type="match status" value="1"/>
</dbReference>
<dbReference type="SUPFAM" id="SSF56801">
    <property type="entry name" value="Acetyl-CoA synthetase-like"/>
    <property type="match status" value="1"/>
</dbReference>
<dbReference type="Pfam" id="PF00501">
    <property type="entry name" value="AMP-binding"/>
    <property type="match status" value="1"/>
</dbReference>
<dbReference type="InterPro" id="IPR049515">
    <property type="entry name" value="MACS_put"/>
</dbReference>